<feature type="compositionally biased region" description="Basic residues" evidence="1">
    <location>
        <begin position="112"/>
        <end position="123"/>
    </location>
</feature>
<name>A0A0D2C8D1_9EURO</name>
<protein>
    <recommendedName>
        <fullName evidence="2">Wings apart-like protein C-terminal domain-containing protein</fullName>
    </recommendedName>
</protein>
<feature type="compositionally biased region" description="Low complexity" evidence="1">
    <location>
        <begin position="215"/>
        <end position="235"/>
    </location>
</feature>
<accession>A0A0D2C8D1</accession>
<evidence type="ECO:0000259" key="2">
    <source>
        <dbReference type="Pfam" id="PF07814"/>
    </source>
</evidence>
<dbReference type="AlphaFoldDB" id="A0A0D2C8D1"/>
<feature type="domain" description="Wings apart-like protein C-terminal" evidence="2">
    <location>
        <begin position="427"/>
        <end position="759"/>
    </location>
</feature>
<feature type="compositionally biased region" description="Polar residues" evidence="1">
    <location>
        <begin position="82"/>
        <end position="98"/>
    </location>
</feature>
<feature type="region of interest" description="Disordered" evidence="1">
    <location>
        <begin position="342"/>
        <end position="366"/>
    </location>
</feature>
<gene>
    <name evidence="3" type="ORF">PV07_06563</name>
</gene>
<dbReference type="InterPro" id="IPR022771">
    <property type="entry name" value="WAPL_C"/>
</dbReference>
<keyword evidence="4" id="KW-1185">Reference proteome</keyword>
<dbReference type="InterPro" id="IPR011989">
    <property type="entry name" value="ARM-like"/>
</dbReference>
<dbReference type="Gene3D" id="1.25.10.10">
    <property type="entry name" value="Leucine-rich Repeat Variant"/>
    <property type="match status" value="1"/>
</dbReference>
<evidence type="ECO:0000313" key="3">
    <source>
        <dbReference type="EMBL" id="KIW26755.1"/>
    </source>
</evidence>
<dbReference type="Pfam" id="PF07814">
    <property type="entry name" value="WAPL"/>
    <property type="match status" value="1"/>
</dbReference>
<proteinExistence type="predicted"/>
<evidence type="ECO:0000256" key="1">
    <source>
        <dbReference type="SAM" id="MobiDB-lite"/>
    </source>
</evidence>
<dbReference type="OrthoDB" id="78088at2759"/>
<dbReference type="RefSeq" id="XP_016246971.1">
    <property type="nucleotide sequence ID" value="XM_016393552.1"/>
</dbReference>
<dbReference type="GeneID" id="27345757"/>
<reference evidence="3 4" key="1">
    <citation type="submission" date="2015-01" db="EMBL/GenBank/DDBJ databases">
        <title>The Genome Sequence of Cladophialophora immunda CBS83496.</title>
        <authorList>
            <consortium name="The Broad Institute Genomics Platform"/>
            <person name="Cuomo C."/>
            <person name="de Hoog S."/>
            <person name="Gorbushina A."/>
            <person name="Stielow B."/>
            <person name="Teixiera M."/>
            <person name="Abouelleil A."/>
            <person name="Chapman S.B."/>
            <person name="Priest M."/>
            <person name="Young S.K."/>
            <person name="Wortman J."/>
            <person name="Nusbaum C."/>
            <person name="Birren B."/>
        </authorList>
    </citation>
    <scope>NUCLEOTIDE SEQUENCE [LARGE SCALE GENOMIC DNA]</scope>
    <source>
        <strain evidence="3 4">CBS 83496</strain>
    </source>
</reference>
<dbReference type="EMBL" id="KN847043">
    <property type="protein sequence ID" value="KIW26755.1"/>
    <property type="molecule type" value="Genomic_DNA"/>
</dbReference>
<feature type="compositionally biased region" description="Basic and acidic residues" evidence="1">
    <location>
        <begin position="342"/>
        <end position="352"/>
    </location>
</feature>
<dbReference type="HOGENOM" id="CLU_015677_0_0_1"/>
<feature type="compositionally biased region" description="Polar residues" evidence="1">
    <location>
        <begin position="165"/>
        <end position="180"/>
    </location>
</feature>
<dbReference type="Proteomes" id="UP000054466">
    <property type="component" value="Unassembled WGS sequence"/>
</dbReference>
<evidence type="ECO:0000313" key="4">
    <source>
        <dbReference type="Proteomes" id="UP000054466"/>
    </source>
</evidence>
<dbReference type="STRING" id="569365.A0A0D2C8D1"/>
<feature type="region of interest" description="Disordered" evidence="1">
    <location>
        <begin position="72"/>
        <end position="134"/>
    </location>
</feature>
<sequence>MHIPPARRRGNLYGKGARNIRVHDLFDVAARTPIETITTTTLTPHASMLPRSAQAVNTPHIQLQDELKNAALHSGETKEDSSTATIPSPLTAPESSTMFDLHSSEEEPTSLKPKRALKKRRIASAKSDQPRDDIQVDEERKVVVTKTKGWRTLNESAQEKLQFKSANANGGLEHSTSANVTRALKRPVKGPAAGRSASPSKLVPPKAPRSHQPQVSSVWSPEESDSSTTSQPSRRSTPKRKRRGSDDSLMASPTPSDLHLTGLRLTPDSSSQRLHISSEDEHLGEGPSKPVRTGRTRLVDRLDPPRAQSIDTFSRATTQEQHYNQPNDGVAPFGRISASRLAEDSPDMEKKPSNVSVAAPPGRPRATYAKQRSYLSDMVDSLESYSASNSQSSSQEIYSPALTFPSVASQMELDNDDSDEADPFSRIKSIHELRRGGAIRKFDLELDTILEDIESGPKSRRILGLLQLVSKLNELPFLRQFQDYGGLQRLMDCANGSLDEISATLVALVLRCIVVAESSSPRVVLQILNALYKLPLGLVSEPRPLSKLAKDRSQNLSKILVKDIAEFEDRSKVLGQTCVAADRIMLASVESSLRSLISLKEQFPELPRGLLDEILSNFTKTQDMVEGGGITKQLETIRLLLSLLEIACANHEVTGANVSTVRIAELGESVASVMKEARHSQPQIEHSCLRLIVGLSNNDAAACEALIDGRLICTVFQVIEGQFLELARRAAQEQEVDHAQLESVILAVGCLLNFAECADAARERMLRLVAGGKNMVDRLVDIFNSHVDQTSEALTIDQTQILVAFGYISALLCTLCLNPIACRQISESIKGKGLSLLFAAADTFLHHLQTVEAALGEEGGSSTGFTERFTAVLGTVKQHGC</sequence>
<organism evidence="3 4">
    <name type="scientific">Cladophialophora immunda</name>
    <dbReference type="NCBI Taxonomy" id="569365"/>
    <lineage>
        <taxon>Eukaryota</taxon>
        <taxon>Fungi</taxon>
        <taxon>Dikarya</taxon>
        <taxon>Ascomycota</taxon>
        <taxon>Pezizomycotina</taxon>
        <taxon>Eurotiomycetes</taxon>
        <taxon>Chaetothyriomycetidae</taxon>
        <taxon>Chaetothyriales</taxon>
        <taxon>Herpotrichiellaceae</taxon>
        <taxon>Cladophialophora</taxon>
    </lineage>
</organism>
<dbReference type="VEuPathDB" id="FungiDB:PV07_06563"/>
<feature type="region of interest" description="Disordered" evidence="1">
    <location>
        <begin position="165"/>
        <end position="297"/>
    </location>
</feature>